<dbReference type="AlphaFoldDB" id="A0A7W7Q363"/>
<gene>
    <name evidence="2" type="ORF">FHR82_002153</name>
</gene>
<accession>A0A7W7Q363</accession>
<protein>
    <submittedName>
        <fullName evidence="2">Uncharacterized protein</fullName>
    </submittedName>
</protein>
<evidence type="ECO:0000313" key="2">
    <source>
        <dbReference type="EMBL" id="MBB4905936.1"/>
    </source>
</evidence>
<dbReference type="RefSeq" id="WP_184810092.1">
    <property type="nucleotide sequence ID" value="NZ_JACHJQ010000002.1"/>
</dbReference>
<name>A0A7W7Q363_9PSEU</name>
<sequence>MTALNTLVNGSPGTCTATADWLRKLSLMATEAANGANSARNTALSGWTGPAAGVFVNEVAAPRDDCDDLAFTCHTYEQALRDFASALESIGRTMDGAMTTAADGGLEVAGTFIHSPDRAAMIGEAPAKPAAATSDTLQKYNAAIASFNAKVDAYNAKAAVFNACSEIVKQARIAEDEAHGALRATFGAPGQGSGEAWKIGSVAAKEVAAFGEGVDDKDGRFETARARDAALKEANRWDEKTQLFTDWANGERYQEFTTAQRATLRAAAEHAGSLRNEALGRVAQYEEFLTDPAYRATREWVKTAAAGQHGKATEHPGAHKARATFRRLPYLGAGLGIGNELYGALKGEQTLYAAGAKIGADVATGKATSAVLTRVAPRISGVVGGLIGLGVSVAASLGMEVVVETFMPDHYKPEYNQPKVEMADRLHPGSPLTPPQPTGGTPAPGGSPGPAPQR</sequence>
<comment type="caution">
    <text evidence="2">The sequence shown here is derived from an EMBL/GenBank/DDBJ whole genome shotgun (WGS) entry which is preliminary data.</text>
</comment>
<dbReference type="EMBL" id="JACHJQ010000002">
    <property type="protein sequence ID" value="MBB4905936.1"/>
    <property type="molecule type" value="Genomic_DNA"/>
</dbReference>
<feature type="compositionally biased region" description="Pro residues" evidence="1">
    <location>
        <begin position="445"/>
        <end position="454"/>
    </location>
</feature>
<feature type="region of interest" description="Disordered" evidence="1">
    <location>
        <begin position="416"/>
        <end position="454"/>
    </location>
</feature>
<reference evidence="2 3" key="1">
    <citation type="submission" date="2020-08" db="EMBL/GenBank/DDBJ databases">
        <title>Genomic Encyclopedia of Type Strains, Phase III (KMG-III): the genomes of soil and plant-associated and newly described type strains.</title>
        <authorList>
            <person name="Whitman W."/>
        </authorList>
    </citation>
    <scope>NUCLEOTIDE SEQUENCE [LARGE SCALE GENOMIC DNA]</scope>
    <source>
        <strain evidence="2 3">CECT 8960</strain>
    </source>
</reference>
<evidence type="ECO:0000313" key="3">
    <source>
        <dbReference type="Proteomes" id="UP000520767"/>
    </source>
</evidence>
<proteinExistence type="predicted"/>
<dbReference type="Proteomes" id="UP000520767">
    <property type="component" value="Unassembled WGS sequence"/>
</dbReference>
<keyword evidence="3" id="KW-1185">Reference proteome</keyword>
<organism evidence="2 3">
    <name type="scientific">Actinophytocola algeriensis</name>
    <dbReference type="NCBI Taxonomy" id="1768010"/>
    <lineage>
        <taxon>Bacteria</taxon>
        <taxon>Bacillati</taxon>
        <taxon>Actinomycetota</taxon>
        <taxon>Actinomycetes</taxon>
        <taxon>Pseudonocardiales</taxon>
        <taxon>Pseudonocardiaceae</taxon>
    </lineage>
</organism>
<evidence type="ECO:0000256" key="1">
    <source>
        <dbReference type="SAM" id="MobiDB-lite"/>
    </source>
</evidence>